<dbReference type="EMBL" id="OZ035828">
    <property type="protein sequence ID" value="CAL1608173.1"/>
    <property type="molecule type" value="Genomic_DNA"/>
</dbReference>
<evidence type="ECO:0000313" key="23">
    <source>
        <dbReference type="Proteomes" id="UP001497482"/>
    </source>
</evidence>
<keyword evidence="15" id="KW-0496">Mitochondrion</keyword>
<evidence type="ECO:0000256" key="9">
    <source>
        <dbReference type="ARBA" id="ARBA00022516"/>
    </source>
</evidence>
<keyword evidence="23" id="KW-1185">Reference proteome</keyword>
<evidence type="ECO:0000256" key="10">
    <source>
        <dbReference type="ARBA" id="ARBA00022679"/>
    </source>
</evidence>
<dbReference type="InterPro" id="IPR015222">
    <property type="entry name" value="Tam41"/>
</dbReference>
<dbReference type="PANTHER" id="PTHR13619:SF0">
    <property type="entry name" value="PHOSPHATIDATE CYTIDYLYLTRANSFERASE, MITOCHONDRIAL"/>
    <property type="match status" value="1"/>
</dbReference>
<comment type="similarity">
    <text evidence="6">Belongs to the TAM41 family.</text>
</comment>
<gene>
    <name evidence="22" type="ORF">KC01_LOCUS35149</name>
</gene>
<evidence type="ECO:0000256" key="4">
    <source>
        <dbReference type="ARBA" id="ARBA00005119"/>
    </source>
</evidence>
<evidence type="ECO:0000256" key="18">
    <source>
        <dbReference type="ARBA" id="ARBA00023264"/>
    </source>
</evidence>
<keyword evidence="12" id="KW-0999">Mitochondrion inner membrane</keyword>
<dbReference type="GO" id="GO:0005743">
    <property type="term" value="C:mitochondrial inner membrane"/>
    <property type="evidence" value="ECO:0007669"/>
    <property type="project" value="UniProtKB-SubCell"/>
</dbReference>
<organism evidence="22 23">
    <name type="scientific">Knipowitschia caucasica</name>
    <name type="common">Caucasian dwarf goby</name>
    <name type="synonym">Pomatoschistus caucasicus</name>
    <dbReference type="NCBI Taxonomy" id="637954"/>
    <lineage>
        <taxon>Eukaryota</taxon>
        <taxon>Metazoa</taxon>
        <taxon>Chordata</taxon>
        <taxon>Craniata</taxon>
        <taxon>Vertebrata</taxon>
        <taxon>Euteleostomi</taxon>
        <taxon>Actinopterygii</taxon>
        <taxon>Neopterygii</taxon>
        <taxon>Teleostei</taxon>
        <taxon>Neoteleostei</taxon>
        <taxon>Acanthomorphata</taxon>
        <taxon>Gobiaria</taxon>
        <taxon>Gobiiformes</taxon>
        <taxon>Gobioidei</taxon>
        <taxon>Gobiidae</taxon>
        <taxon>Gobiinae</taxon>
        <taxon>Knipowitschia</taxon>
    </lineage>
</organism>
<keyword evidence="14" id="KW-0443">Lipid metabolism</keyword>
<dbReference type="GO" id="GO:0016024">
    <property type="term" value="P:CDP-diacylglycerol biosynthetic process"/>
    <property type="evidence" value="ECO:0007669"/>
    <property type="project" value="TreeGrafter"/>
</dbReference>
<evidence type="ECO:0000256" key="16">
    <source>
        <dbReference type="ARBA" id="ARBA00023136"/>
    </source>
</evidence>
<evidence type="ECO:0000256" key="20">
    <source>
        <dbReference type="ARBA" id="ARBA00031502"/>
    </source>
</evidence>
<reference evidence="22 23" key="1">
    <citation type="submission" date="2024-04" db="EMBL/GenBank/DDBJ databases">
        <authorList>
            <person name="Waldvogel A.-M."/>
            <person name="Schoenle A."/>
        </authorList>
    </citation>
    <scope>NUCLEOTIDE SEQUENCE [LARGE SCALE GENOMIC DNA]</scope>
</reference>
<evidence type="ECO:0000256" key="14">
    <source>
        <dbReference type="ARBA" id="ARBA00023098"/>
    </source>
</evidence>
<comment type="subcellular location">
    <subcellularLocation>
        <location evidence="3">Mitochondrion inner membrane</location>
        <topology evidence="3">Peripheral membrane protein</topology>
        <orientation evidence="3">Matrix side</orientation>
    </subcellularLocation>
</comment>
<keyword evidence="11" id="KW-0548">Nucleotidyltransferase</keyword>
<proteinExistence type="inferred from homology"/>
<evidence type="ECO:0000256" key="11">
    <source>
        <dbReference type="ARBA" id="ARBA00022695"/>
    </source>
</evidence>
<keyword evidence="16" id="KW-0472">Membrane</keyword>
<feature type="region of interest" description="Disordered" evidence="21">
    <location>
        <begin position="1"/>
        <end position="23"/>
    </location>
</feature>
<evidence type="ECO:0000256" key="2">
    <source>
        <dbReference type="ARBA" id="ARBA00003203"/>
    </source>
</evidence>
<dbReference type="EC" id="2.7.7.41" evidence="7"/>
<evidence type="ECO:0000256" key="1">
    <source>
        <dbReference type="ARBA" id="ARBA00001946"/>
    </source>
</evidence>
<evidence type="ECO:0000256" key="21">
    <source>
        <dbReference type="SAM" id="MobiDB-lite"/>
    </source>
</evidence>
<evidence type="ECO:0000256" key="13">
    <source>
        <dbReference type="ARBA" id="ARBA00022842"/>
    </source>
</evidence>
<dbReference type="GO" id="GO:0032049">
    <property type="term" value="P:cardiolipin biosynthetic process"/>
    <property type="evidence" value="ECO:0007669"/>
    <property type="project" value="InterPro"/>
</dbReference>
<evidence type="ECO:0000256" key="15">
    <source>
        <dbReference type="ARBA" id="ARBA00023128"/>
    </source>
</evidence>
<keyword evidence="10" id="KW-0808">Transferase</keyword>
<evidence type="ECO:0000256" key="3">
    <source>
        <dbReference type="ARBA" id="ARBA00004443"/>
    </source>
</evidence>
<keyword evidence="13" id="KW-0460">Magnesium</keyword>
<evidence type="ECO:0000256" key="5">
    <source>
        <dbReference type="ARBA" id="ARBA00005189"/>
    </source>
</evidence>
<dbReference type="Pfam" id="PF09139">
    <property type="entry name" value="Tam41_Mmp37"/>
    <property type="match status" value="1"/>
</dbReference>
<dbReference type="AlphaFoldDB" id="A0AAV2M483"/>
<keyword evidence="18" id="KW-1208">Phospholipid metabolism</keyword>
<evidence type="ECO:0000313" key="22">
    <source>
        <dbReference type="EMBL" id="CAL1608173.1"/>
    </source>
</evidence>
<dbReference type="Proteomes" id="UP001497482">
    <property type="component" value="Chromosome 6"/>
</dbReference>
<keyword evidence="9" id="KW-0444">Lipid biosynthesis</keyword>
<evidence type="ECO:0000256" key="12">
    <source>
        <dbReference type="ARBA" id="ARBA00022792"/>
    </source>
</evidence>
<evidence type="ECO:0000256" key="7">
    <source>
        <dbReference type="ARBA" id="ARBA00012487"/>
    </source>
</evidence>
<comment type="pathway">
    <text evidence="5">Lipid metabolism.</text>
</comment>
<evidence type="ECO:0000256" key="8">
    <source>
        <dbReference type="ARBA" id="ARBA00018337"/>
    </source>
</evidence>
<name>A0AAV2M483_KNICA</name>
<keyword evidence="17" id="KW-0594">Phospholipid biosynthesis</keyword>
<comment type="pathway">
    <text evidence="4">Phospholipid metabolism; CDP-diacylglycerol biosynthesis; CDP-diacylglycerol from sn-glycerol 3-phosphate: step 3/3.</text>
</comment>
<comment type="function">
    <text evidence="2">Catalyzes the conversion of phosphatidic acid (PA) to CDP-diacylglycerol (CDP-DAG), an essential intermediate in the synthesis of phosphatidylglycerol, cardiolipin and phosphatidylinositol.</text>
</comment>
<protein>
    <recommendedName>
        <fullName evidence="8">Phosphatidate cytidylyltransferase, mitochondrial</fullName>
        <ecNumber evidence="7">2.7.7.41</ecNumber>
    </recommendedName>
    <alternativeName>
        <fullName evidence="19">CDP-diacylglycerol synthase</fullName>
    </alternativeName>
    <alternativeName>
        <fullName evidence="20">Mitochondrial translocator assembly and maintenance protein 41 homolog</fullName>
    </alternativeName>
</protein>
<feature type="compositionally biased region" description="Basic and acidic residues" evidence="21">
    <location>
        <begin position="1"/>
        <end position="15"/>
    </location>
</feature>
<comment type="cofactor">
    <cofactor evidence="1">
        <name>Mg(2+)</name>
        <dbReference type="ChEBI" id="CHEBI:18420"/>
    </cofactor>
</comment>
<accession>A0AAV2M483</accession>
<dbReference type="PANTHER" id="PTHR13619">
    <property type="entry name" value="PHOSPHATIDATE CYTIDYLYLTRANSFERASE, MITOCHONDRIAL"/>
    <property type="match status" value="1"/>
</dbReference>
<evidence type="ECO:0000256" key="19">
    <source>
        <dbReference type="ARBA" id="ARBA00029893"/>
    </source>
</evidence>
<evidence type="ECO:0000256" key="6">
    <source>
        <dbReference type="ARBA" id="ARBA00005458"/>
    </source>
</evidence>
<evidence type="ECO:0000256" key="17">
    <source>
        <dbReference type="ARBA" id="ARBA00023209"/>
    </source>
</evidence>
<sequence length="123" mass="13454">MTSAREDGPSEHRGSSTDGSWPSFPQDISLAFAYGSGVFQTARDQQGQMDVKMLVQGDNGKLRAALVANLKSAVTASLLMLPESFSEEELCLQIAGLFPTLVRSKTSEYRCLSSFTFHISMFH</sequence>
<dbReference type="GO" id="GO:0004605">
    <property type="term" value="F:phosphatidate cytidylyltransferase activity"/>
    <property type="evidence" value="ECO:0007669"/>
    <property type="project" value="UniProtKB-EC"/>
</dbReference>